<dbReference type="EMBL" id="VFPJ01000001">
    <property type="protein sequence ID" value="TQM41403.1"/>
    <property type="molecule type" value="Genomic_DNA"/>
</dbReference>
<sequence length="236" mass="28117">MKFLTANWTDLLIINYEVNPEILNKYIPKGTEIDLWNNKAYISLVGFMFENVKVFGLKIPLHTTFEEVNLRFYVKRFENHQWKRGVVFIKEIVPRQALTWVANTIYKEHYHTMKMQHCKETSNEFNILKYDWQHKNNWNSIRVKAGKNLLDIPEDSEAAFITEHYFGYTKVDANTTYEYEVKHPKWQQYHVQDYKIAVDFESVYGVDFKALKNKKPESVNLVKGSKISVHTKIKIK</sequence>
<evidence type="ECO:0000313" key="1">
    <source>
        <dbReference type="EMBL" id="TQM41403.1"/>
    </source>
</evidence>
<dbReference type="Pfam" id="PF09844">
    <property type="entry name" value="DUF2071"/>
    <property type="match status" value="1"/>
</dbReference>
<organism evidence="1 2">
    <name type="scientific">Flavobacterium branchiophilum</name>
    <dbReference type="NCBI Taxonomy" id="55197"/>
    <lineage>
        <taxon>Bacteria</taxon>
        <taxon>Pseudomonadati</taxon>
        <taxon>Bacteroidota</taxon>
        <taxon>Flavobacteriia</taxon>
        <taxon>Flavobacteriales</taxon>
        <taxon>Flavobacteriaceae</taxon>
        <taxon>Flavobacterium</taxon>
    </lineage>
</organism>
<dbReference type="PANTHER" id="PTHR39186">
    <property type="entry name" value="DUF2071 FAMILY PROTEIN"/>
    <property type="match status" value="1"/>
</dbReference>
<proteinExistence type="predicted"/>
<dbReference type="AlphaFoldDB" id="A0A543G5P2"/>
<comment type="caution">
    <text evidence="1">The sequence shown here is derived from an EMBL/GenBank/DDBJ whole genome shotgun (WGS) entry which is preliminary data.</text>
</comment>
<accession>A0A543G5P2</accession>
<dbReference type="InterPro" id="IPR018644">
    <property type="entry name" value="DUF2071"/>
</dbReference>
<reference evidence="1 2" key="1">
    <citation type="submission" date="2019-06" db="EMBL/GenBank/DDBJ databases">
        <title>Genomic Encyclopedia of Archaeal and Bacterial Type Strains, Phase II (KMG-II): from individual species to whole genera.</title>
        <authorList>
            <person name="Goeker M."/>
        </authorList>
    </citation>
    <scope>NUCLEOTIDE SEQUENCE [LARGE SCALE GENOMIC DNA]</scope>
    <source>
        <strain evidence="1 2">DSM 24789</strain>
    </source>
</reference>
<evidence type="ECO:0008006" key="3">
    <source>
        <dbReference type="Google" id="ProtNLM"/>
    </source>
</evidence>
<dbReference type="Proteomes" id="UP000320773">
    <property type="component" value="Unassembled WGS sequence"/>
</dbReference>
<dbReference type="PANTHER" id="PTHR39186:SF1">
    <property type="entry name" value="DUF2071 DOMAIN-CONTAINING PROTEIN"/>
    <property type="match status" value="1"/>
</dbReference>
<protein>
    <recommendedName>
        <fullName evidence="3">DUF2071 domain-containing protein</fullName>
    </recommendedName>
</protein>
<dbReference type="RefSeq" id="WP_089080776.1">
    <property type="nucleotide sequence ID" value="NZ_VFPJ01000001.1"/>
</dbReference>
<evidence type="ECO:0000313" key="2">
    <source>
        <dbReference type="Proteomes" id="UP000320773"/>
    </source>
</evidence>
<name>A0A543G5P2_9FLAO</name>
<gene>
    <name evidence="1" type="ORF">BC670_2362</name>
</gene>